<sequence length="138" mass="15479">MVEAMGGLASPHFAKFKSYCYVAFNGLRKNANLILNLFALMVDANIPDILIEPDKAVAKVGVCRPPGATEPRDICGNAGLTIQRETNRPGPFLRKRLTLDLTEEEAIQHFQALINESVTALFPQVVETLHRWAQYWRK</sequence>
<dbReference type="Pfam" id="PF00454">
    <property type="entry name" value="PI3_PI4_kinase"/>
    <property type="match status" value="1"/>
</dbReference>
<evidence type="ECO:0000256" key="1">
    <source>
        <dbReference type="ARBA" id="ARBA00022679"/>
    </source>
</evidence>
<dbReference type="GO" id="GO:0000407">
    <property type="term" value="C:phagophore assembly site"/>
    <property type="evidence" value="ECO:0007669"/>
    <property type="project" value="TreeGrafter"/>
</dbReference>
<dbReference type="InterPro" id="IPR036940">
    <property type="entry name" value="PI3/4_kinase_cat_sf"/>
</dbReference>
<accession>A0A8H7ZSY6</accession>
<dbReference type="PANTHER" id="PTHR10048">
    <property type="entry name" value="PHOSPHATIDYLINOSITOL KINASE"/>
    <property type="match status" value="1"/>
</dbReference>
<dbReference type="GO" id="GO:0048015">
    <property type="term" value="P:phosphatidylinositol-mediated signaling"/>
    <property type="evidence" value="ECO:0007669"/>
    <property type="project" value="TreeGrafter"/>
</dbReference>
<dbReference type="InterPro" id="IPR011009">
    <property type="entry name" value="Kinase-like_dom_sf"/>
</dbReference>
<dbReference type="GO" id="GO:0034272">
    <property type="term" value="C:phosphatidylinositol 3-kinase complex, class III, type II"/>
    <property type="evidence" value="ECO:0007669"/>
    <property type="project" value="TreeGrafter"/>
</dbReference>
<dbReference type="Gene3D" id="1.10.1070.11">
    <property type="entry name" value="Phosphatidylinositol 3-/4-kinase, catalytic domain"/>
    <property type="match status" value="1"/>
</dbReference>
<dbReference type="InterPro" id="IPR000403">
    <property type="entry name" value="PI3/4_kinase_cat_dom"/>
</dbReference>
<feature type="domain" description="PI3K/PI4K catalytic" evidence="3">
    <location>
        <begin position="1"/>
        <end position="122"/>
    </location>
</feature>
<dbReference type="EMBL" id="JAEFCI010008233">
    <property type="protein sequence ID" value="KAG5458597.1"/>
    <property type="molecule type" value="Genomic_DNA"/>
</dbReference>
<keyword evidence="5" id="KW-1185">Reference proteome</keyword>
<organism evidence="4 5">
    <name type="scientific">Olpidium bornovanus</name>
    <dbReference type="NCBI Taxonomy" id="278681"/>
    <lineage>
        <taxon>Eukaryota</taxon>
        <taxon>Fungi</taxon>
        <taxon>Fungi incertae sedis</taxon>
        <taxon>Olpidiomycota</taxon>
        <taxon>Olpidiomycotina</taxon>
        <taxon>Olpidiomycetes</taxon>
        <taxon>Olpidiales</taxon>
        <taxon>Olpidiaceae</taxon>
        <taxon>Olpidium</taxon>
    </lineage>
</organism>
<reference evidence="4 5" key="1">
    <citation type="journal article" name="Sci. Rep.">
        <title>Genome-scale phylogenetic analyses confirm Olpidium as the closest living zoosporic fungus to the non-flagellated, terrestrial fungi.</title>
        <authorList>
            <person name="Chang Y."/>
            <person name="Rochon D."/>
            <person name="Sekimoto S."/>
            <person name="Wang Y."/>
            <person name="Chovatia M."/>
            <person name="Sandor L."/>
            <person name="Salamov A."/>
            <person name="Grigoriev I.V."/>
            <person name="Stajich J.E."/>
            <person name="Spatafora J.W."/>
        </authorList>
    </citation>
    <scope>NUCLEOTIDE SEQUENCE [LARGE SCALE GENOMIC DNA]</scope>
    <source>
        <strain evidence="4">S191</strain>
    </source>
</reference>
<keyword evidence="1" id="KW-0808">Transferase</keyword>
<dbReference type="AlphaFoldDB" id="A0A8H7ZSY6"/>
<dbReference type="GO" id="GO:0034271">
    <property type="term" value="C:phosphatidylinositol 3-kinase complex, class III, type I"/>
    <property type="evidence" value="ECO:0007669"/>
    <property type="project" value="TreeGrafter"/>
</dbReference>
<evidence type="ECO:0000256" key="2">
    <source>
        <dbReference type="ARBA" id="ARBA00022777"/>
    </source>
</evidence>
<proteinExistence type="predicted"/>
<dbReference type="GO" id="GO:0000045">
    <property type="term" value="P:autophagosome assembly"/>
    <property type="evidence" value="ECO:0007669"/>
    <property type="project" value="TreeGrafter"/>
</dbReference>
<dbReference type="SUPFAM" id="SSF56112">
    <property type="entry name" value="Protein kinase-like (PK-like)"/>
    <property type="match status" value="1"/>
</dbReference>
<dbReference type="GO" id="GO:0005768">
    <property type="term" value="C:endosome"/>
    <property type="evidence" value="ECO:0007669"/>
    <property type="project" value="TreeGrafter"/>
</dbReference>
<protein>
    <recommendedName>
        <fullName evidence="3">PI3K/PI4K catalytic domain-containing protein</fullName>
    </recommendedName>
</protein>
<dbReference type="PROSITE" id="PS50290">
    <property type="entry name" value="PI3_4_KINASE_3"/>
    <property type="match status" value="1"/>
</dbReference>
<dbReference type="GO" id="GO:0006897">
    <property type="term" value="P:endocytosis"/>
    <property type="evidence" value="ECO:0007669"/>
    <property type="project" value="TreeGrafter"/>
</dbReference>
<dbReference type="GO" id="GO:0005777">
    <property type="term" value="C:peroxisome"/>
    <property type="evidence" value="ECO:0007669"/>
    <property type="project" value="TreeGrafter"/>
</dbReference>
<name>A0A8H7ZSY6_9FUNG</name>
<dbReference type="GO" id="GO:0016303">
    <property type="term" value="F:1-phosphatidylinositol-3-kinase activity"/>
    <property type="evidence" value="ECO:0007669"/>
    <property type="project" value="TreeGrafter"/>
</dbReference>
<comment type="caution">
    <text evidence="4">The sequence shown here is derived from an EMBL/GenBank/DDBJ whole genome shotgun (WGS) entry which is preliminary data.</text>
</comment>
<dbReference type="OrthoDB" id="67688at2759"/>
<evidence type="ECO:0000259" key="3">
    <source>
        <dbReference type="PROSITE" id="PS50290"/>
    </source>
</evidence>
<evidence type="ECO:0000313" key="5">
    <source>
        <dbReference type="Proteomes" id="UP000673691"/>
    </source>
</evidence>
<keyword evidence="2" id="KW-0418">Kinase</keyword>
<dbReference type="InterPro" id="IPR015433">
    <property type="entry name" value="PI3/4_kinase"/>
</dbReference>
<evidence type="ECO:0000313" key="4">
    <source>
        <dbReference type="EMBL" id="KAG5458597.1"/>
    </source>
</evidence>
<dbReference type="PANTHER" id="PTHR10048:SF7">
    <property type="entry name" value="PHOSPHATIDYLINOSITOL 3-KINASE CATALYTIC SUBUNIT TYPE 3"/>
    <property type="match status" value="1"/>
</dbReference>
<dbReference type="Proteomes" id="UP000673691">
    <property type="component" value="Unassembled WGS sequence"/>
</dbReference>
<gene>
    <name evidence="4" type="ORF">BJ554DRAFT_1151</name>
</gene>